<dbReference type="NCBIfam" id="TIGR01496">
    <property type="entry name" value="DHPS"/>
    <property type="match status" value="1"/>
</dbReference>
<evidence type="ECO:0000313" key="13">
    <source>
        <dbReference type="EMBL" id="TDW14224.1"/>
    </source>
</evidence>
<evidence type="ECO:0000256" key="5">
    <source>
        <dbReference type="ARBA" id="ARBA00012458"/>
    </source>
</evidence>
<comment type="catalytic activity">
    <reaction evidence="1">
        <text>(7,8-dihydropterin-6-yl)methyl diphosphate + 4-aminobenzoate = 7,8-dihydropteroate + diphosphate</text>
        <dbReference type="Rhea" id="RHEA:19949"/>
        <dbReference type="ChEBI" id="CHEBI:17836"/>
        <dbReference type="ChEBI" id="CHEBI:17839"/>
        <dbReference type="ChEBI" id="CHEBI:33019"/>
        <dbReference type="ChEBI" id="CHEBI:72950"/>
        <dbReference type="EC" id="2.5.1.15"/>
    </reaction>
</comment>
<evidence type="ECO:0000313" key="14">
    <source>
        <dbReference type="Proteomes" id="UP000295447"/>
    </source>
</evidence>
<name>A0A4V3G684_9ACTN</name>
<feature type="domain" description="Pterin-binding" evidence="12">
    <location>
        <begin position="4"/>
        <end position="257"/>
    </location>
</feature>
<dbReference type="InterPro" id="IPR011005">
    <property type="entry name" value="Dihydropteroate_synth-like_sf"/>
</dbReference>
<dbReference type="PANTHER" id="PTHR20941:SF1">
    <property type="entry name" value="FOLIC ACID SYNTHESIS PROTEIN FOL1"/>
    <property type="match status" value="1"/>
</dbReference>
<evidence type="ECO:0000256" key="7">
    <source>
        <dbReference type="ARBA" id="ARBA00022723"/>
    </source>
</evidence>
<comment type="similarity">
    <text evidence="4 10">Belongs to the DHPS family.</text>
</comment>
<comment type="function">
    <text evidence="10">Catalyzes the condensation of para-aminobenzoate (pABA) with 6-hydroxymethyl-7,8-dihydropterin diphosphate (DHPt-PP) to form 7,8-dihydropteroate (H2Pte), the immediate precursor of folate derivatives.</text>
</comment>
<keyword evidence="14" id="KW-1185">Reference proteome</keyword>
<organism evidence="13 14">
    <name type="scientific">Kribbella kalugense</name>
    <dbReference type="NCBI Taxonomy" id="2512221"/>
    <lineage>
        <taxon>Bacteria</taxon>
        <taxon>Bacillati</taxon>
        <taxon>Actinomycetota</taxon>
        <taxon>Actinomycetes</taxon>
        <taxon>Propionibacteriales</taxon>
        <taxon>Kribbellaceae</taxon>
        <taxon>Kribbella</taxon>
    </lineage>
</organism>
<dbReference type="PROSITE" id="PS50972">
    <property type="entry name" value="PTERIN_BINDING"/>
    <property type="match status" value="1"/>
</dbReference>
<dbReference type="GO" id="GO:0046654">
    <property type="term" value="P:tetrahydrofolate biosynthetic process"/>
    <property type="evidence" value="ECO:0007669"/>
    <property type="project" value="UniProtKB-UniPathway"/>
</dbReference>
<dbReference type="EC" id="2.5.1.15" evidence="5 10"/>
<dbReference type="RefSeq" id="WP_134124191.1">
    <property type="nucleotide sequence ID" value="NZ_SODF01000004.1"/>
</dbReference>
<evidence type="ECO:0000256" key="11">
    <source>
        <dbReference type="SAM" id="MobiDB-lite"/>
    </source>
</evidence>
<dbReference type="SUPFAM" id="SSF51717">
    <property type="entry name" value="Dihydropteroate synthetase-like"/>
    <property type="match status" value="1"/>
</dbReference>
<dbReference type="GO" id="GO:0004156">
    <property type="term" value="F:dihydropteroate synthase activity"/>
    <property type="evidence" value="ECO:0007669"/>
    <property type="project" value="UniProtKB-EC"/>
</dbReference>
<evidence type="ECO:0000256" key="6">
    <source>
        <dbReference type="ARBA" id="ARBA00022679"/>
    </source>
</evidence>
<comment type="caution">
    <text evidence="13">The sequence shown here is derived from an EMBL/GenBank/DDBJ whole genome shotgun (WGS) entry which is preliminary data.</text>
</comment>
<dbReference type="EMBL" id="SODF01000004">
    <property type="protein sequence ID" value="TDW14224.1"/>
    <property type="molecule type" value="Genomic_DNA"/>
</dbReference>
<dbReference type="OrthoDB" id="9811744at2"/>
<evidence type="ECO:0000256" key="9">
    <source>
        <dbReference type="ARBA" id="ARBA00022909"/>
    </source>
</evidence>
<dbReference type="PANTHER" id="PTHR20941">
    <property type="entry name" value="FOLATE SYNTHESIS PROTEINS"/>
    <property type="match status" value="1"/>
</dbReference>
<evidence type="ECO:0000256" key="10">
    <source>
        <dbReference type="RuleBase" id="RU361205"/>
    </source>
</evidence>
<dbReference type="PROSITE" id="PS00792">
    <property type="entry name" value="DHPS_1"/>
    <property type="match status" value="1"/>
</dbReference>
<keyword evidence="8 10" id="KW-0460">Magnesium</keyword>
<dbReference type="GO" id="GO:0046872">
    <property type="term" value="F:metal ion binding"/>
    <property type="evidence" value="ECO:0007669"/>
    <property type="project" value="UniProtKB-KW"/>
</dbReference>
<dbReference type="InterPro" id="IPR045031">
    <property type="entry name" value="DHP_synth-like"/>
</dbReference>
<dbReference type="InterPro" id="IPR000489">
    <property type="entry name" value="Pterin-binding_dom"/>
</dbReference>
<feature type="region of interest" description="Disordered" evidence="11">
    <location>
        <begin position="266"/>
        <end position="285"/>
    </location>
</feature>
<keyword evidence="9 10" id="KW-0289">Folate biosynthesis</keyword>
<keyword evidence="7 10" id="KW-0479">Metal-binding</keyword>
<evidence type="ECO:0000256" key="4">
    <source>
        <dbReference type="ARBA" id="ARBA00009503"/>
    </source>
</evidence>
<evidence type="ECO:0000256" key="1">
    <source>
        <dbReference type="ARBA" id="ARBA00000012"/>
    </source>
</evidence>
<evidence type="ECO:0000256" key="3">
    <source>
        <dbReference type="ARBA" id="ARBA00004763"/>
    </source>
</evidence>
<protein>
    <recommendedName>
        <fullName evidence="5 10">Dihydropteroate synthase</fullName>
        <shortName evidence="10">DHPS</shortName>
        <ecNumber evidence="5 10">2.5.1.15</ecNumber>
    </recommendedName>
    <alternativeName>
        <fullName evidence="10">Dihydropteroate pyrophosphorylase</fullName>
    </alternativeName>
</protein>
<gene>
    <name evidence="13" type="ORF">EV650_7808</name>
</gene>
<evidence type="ECO:0000256" key="8">
    <source>
        <dbReference type="ARBA" id="ARBA00022842"/>
    </source>
</evidence>
<dbReference type="Proteomes" id="UP000295447">
    <property type="component" value="Unassembled WGS sequence"/>
</dbReference>
<dbReference type="AlphaFoldDB" id="A0A4V3G684"/>
<dbReference type="Gene3D" id="3.20.20.20">
    <property type="entry name" value="Dihydropteroate synthase-like"/>
    <property type="match status" value="1"/>
</dbReference>
<proteinExistence type="inferred from homology"/>
<comment type="cofactor">
    <cofactor evidence="2 10">
        <name>Mg(2+)</name>
        <dbReference type="ChEBI" id="CHEBI:18420"/>
    </cofactor>
</comment>
<dbReference type="InterPro" id="IPR006390">
    <property type="entry name" value="DHP_synth_dom"/>
</dbReference>
<dbReference type="Pfam" id="PF00809">
    <property type="entry name" value="Pterin_bind"/>
    <property type="match status" value="1"/>
</dbReference>
<accession>A0A4V3G684</accession>
<keyword evidence="6 10" id="KW-0808">Transferase</keyword>
<evidence type="ECO:0000259" key="12">
    <source>
        <dbReference type="PROSITE" id="PS50972"/>
    </source>
</evidence>
<evidence type="ECO:0000256" key="2">
    <source>
        <dbReference type="ARBA" id="ARBA00001946"/>
    </source>
</evidence>
<dbReference type="UniPathway" id="UPA00077">
    <property type="reaction ID" value="UER00156"/>
</dbReference>
<reference evidence="13 14" key="1">
    <citation type="submission" date="2019-03" db="EMBL/GenBank/DDBJ databases">
        <title>Genomic Encyclopedia of Type Strains, Phase III (KMG-III): the genomes of soil and plant-associated and newly described type strains.</title>
        <authorList>
            <person name="Whitman W."/>
        </authorList>
    </citation>
    <scope>NUCLEOTIDE SEQUENCE [LARGE SCALE GENOMIC DNA]</scope>
    <source>
        <strain evidence="13 14">VKM Ac-2570</strain>
    </source>
</reference>
<dbReference type="GO" id="GO:0005829">
    <property type="term" value="C:cytosol"/>
    <property type="evidence" value="ECO:0007669"/>
    <property type="project" value="TreeGrafter"/>
</dbReference>
<sequence>MVRPRLVGIVNVTRDSFSDGGRYLSPGDAIAHAKELRAAGADVVELGPASSHPDAEKVSPGEEIERLTGVIHALEGIPWGVDSYHPETQRFAAARGASYLNDIQGFPDPRRYGELAGLRCQLVVMHSIQRHGPATRVWTDPRSIWSSIEDFFDQRIADLEAAGIARDRLILDPGLGYFLGSTPEPSVAVLGELGRLKARYGLPVLVSPSRKSFLRAITGTSLAGIGPATLAAELTAADQGATYIRTHDPAALSDALAVRAALTANRTGPAPVPKDEGRPGYRVTT</sequence>
<dbReference type="GO" id="GO:0046656">
    <property type="term" value="P:folic acid biosynthetic process"/>
    <property type="evidence" value="ECO:0007669"/>
    <property type="project" value="UniProtKB-KW"/>
</dbReference>
<comment type="pathway">
    <text evidence="3 10">Cofactor biosynthesis; tetrahydrofolate biosynthesis; 7,8-dihydrofolate from 2-amino-4-hydroxy-6-hydroxymethyl-7,8-dihydropteridine diphosphate and 4-aminobenzoate: step 1/2.</text>
</comment>